<dbReference type="PANTHER" id="PTHR19229">
    <property type="entry name" value="ATP-BINDING CASSETTE TRANSPORTER SUBFAMILY A ABCA"/>
    <property type="match status" value="1"/>
</dbReference>
<organism evidence="13 14">
    <name type="scientific">Gonium pectorale</name>
    <name type="common">Green alga</name>
    <dbReference type="NCBI Taxonomy" id="33097"/>
    <lineage>
        <taxon>Eukaryota</taxon>
        <taxon>Viridiplantae</taxon>
        <taxon>Chlorophyta</taxon>
        <taxon>core chlorophytes</taxon>
        <taxon>Chlorophyceae</taxon>
        <taxon>CS clade</taxon>
        <taxon>Chlamydomonadales</taxon>
        <taxon>Volvocaceae</taxon>
        <taxon>Gonium</taxon>
    </lineage>
</organism>
<name>A0A150GXQ0_GONPE</name>
<evidence type="ECO:0000256" key="6">
    <source>
        <dbReference type="ARBA" id="ARBA00022741"/>
    </source>
</evidence>
<dbReference type="PROSITE" id="PS50893">
    <property type="entry name" value="ABC_TRANSPORTER_2"/>
    <property type="match status" value="1"/>
</dbReference>
<evidence type="ECO:0000256" key="5">
    <source>
        <dbReference type="ARBA" id="ARBA00022737"/>
    </source>
</evidence>
<dbReference type="PANTHER" id="PTHR19229:SF36">
    <property type="entry name" value="ATP-BINDING CASSETTE SUB-FAMILY A MEMBER 2"/>
    <property type="match status" value="1"/>
</dbReference>
<feature type="compositionally biased region" description="Gly residues" evidence="10">
    <location>
        <begin position="692"/>
        <end position="710"/>
    </location>
</feature>
<evidence type="ECO:0000313" key="13">
    <source>
        <dbReference type="EMBL" id="KXZ54601.1"/>
    </source>
</evidence>
<dbReference type="SUPFAM" id="SSF52540">
    <property type="entry name" value="P-loop containing nucleoside triphosphate hydrolases"/>
    <property type="match status" value="1"/>
</dbReference>
<dbReference type="InterPro" id="IPR026082">
    <property type="entry name" value="ABCA"/>
</dbReference>
<feature type="region of interest" description="Disordered" evidence="10">
    <location>
        <begin position="689"/>
        <end position="710"/>
    </location>
</feature>
<keyword evidence="14" id="KW-1185">Reference proteome</keyword>
<comment type="similarity">
    <text evidence="2">Belongs to the ABC transporter superfamily. ABCA family. CPR flippase (TC 3.A.1.211) subfamily.</text>
</comment>
<keyword evidence="5" id="KW-0677">Repeat</keyword>
<dbReference type="STRING" id="33097.A0A150GXQ0"/>
<evidence type="ECO:0000256" key="8">
    <source>
        <dbReference type="ARBA" id="ARBA00022989"/>
    </source>
</evidence>
<feature type="compositionally biased region" description="Gly residues" evidence="10">
    <location>
        <begin position="798"/>
        <end position="817"/>
    </location>
</feature>
<proteinExistence type="inferred from homology"/>
<dbReference type="GO" id="GO:0005524">
    <property type="term" value="F:ATP binding"/>
    <property type="evidence" value="ECO:0007669"/>
    <property type="project" value="UniProtKB-KW"/>
</dbReference>
<evidence type="ECO:0000256" key="1">
    <source>
        <dbReference type="ARBA" id="ARBA00004141"/>
    </source>
</evidence>
<feature type="region of interest" description="Disordered" evidence="10">
    <location>
        <begin position="152"/>
        <end position="184"/>
    </location>
</feature>
<sequence length="1678" mass="173921">MELAALQAVHGADDVALHDPGHQQLVDLAAAGELEEDVAAEQLGSQAVGVTLRCHAGGPDDYGAGLALELRLCLPRGYPATATGGEPSRVCCSVSVTVSGGGGSRGAWRPAGREWCDGLAAAAERLVEAAAAEGRPALSDVMEHLRAAAEDALAEQRRRQQGGDSGGSGGAGPAPSPSPAGGGDDGLQLLLLRLDHMHNRALYCRTIGSWIRELRITGRLVFQGGLILILLEGDAEALRQYLCKERMMTVVGQKAHRQQPQPQSSPLPQPQPQSRAQLQCSQPKQSPRELRPPGGRGAGPMVADRGGEQERERAFADFRCPVRRGATLGFPYRIKTSAVLRKNAVVQRRAWRQNLCLLGLPLVFCILLLVLQRLVNTQLGASDRYRCGCKCTECCDWLPAQDGSNASVWTCYQATDDRPCSPYARCSARDRTQCGAQYSTYSQIAFCDVRHPATWPAVLQVPLEEYRPQQAAEVEAAGGSRTGGPPPQGADVNEPPAVIVPYTGGDAARAASLSSRLVPAGGDRGIGGRILRDLRELQQTLQRRNSTGNGTRGGSGSGSNSNPLLIALSAAITGSTAAAAAGAGAAAANLTSGFVDLCDPRVDVAALFSGAGTGGSAAAAMSAAPNGSVAAAAAARRGNSATLSSQQMSDAASLLTQILSDYDFLLGTATDATYTNLLEPSLISGSPVLGGSRSGSGGSSNGAGGGGGGHLFGGGGSGGVEFIVDPGQALPLYHLSRNCSALGPTDTLVLDQLGCALRRGLGLPQLTRPGAQAIERELFCGWAGARCGDGGGRAGGPGLAAGGSDGGSDRSGGGGASGARRMLLQSVQTSTGNGAVAAAGRDGAAGAAVSAGAGANGDGDGGTADGGVAEERRIVQYPSAVYRWGGSGGPTGLQLTLWVNNSDVEASFAPRVQRWPAAINAAANAWLAEAAAAVRRQPWVARLAGVKGFPTRGSPLRLDLASLMGPLFFMWVMQLLLPTYVYALVSERESGAQLLMRQQGLRPAPAALAAYVWFAVLYGTFMAVFVGFGAGIGLNVFTKTAVGVQLVFYVVWGHAMVAWAFWFAAIWGDTGTATLAATTTVVLTGLVANMIVAQFVTAGPYWLSTLLEAFPSFALFRGLWEMSQYAFLADANGGQGLTWPRLRDPDNGMAVAWALLAGVTVWCVWCAWYWGQVFGPDDLGVRCHPFFFLGLTLEPDDPRGWDWFTPAAARARVHRAIARLRARAGAPAPAAAEPSFAAAGAAAAAEPDADADGGSDAAEGPDVRAERERVERLWRRMAQAGPRAGDGDGAAAAADPGEGQGDGDDDDDDDGGPPALLLRDVRKVFPGPVLGGRPHVALRGMSLAVGRRETLGLLGPNGAGKTTTLRIMQGILEPSSGAVTVCGLDLRTRAPEVARRVGICPQHDVLWPSMTGREHVRLFGRIKARAGGRSGKGPAWPGGGWDITPSTTSGAESYNDIITFALTFVVGSPQVLYLDEPSTGLDPASRRLLWQAVLRAKRRCAVVLTTHSMEEAEALCDRLGVVVGGRLRALGSPQQLLADHSSYLTLSLTVTPSPSADEEAERFVRDRISAGAKQVYRLNGCHSYEVPRGDIGLAELFRIMTAAVHAAAPMQSAGAMAGANGSGGGAGGSGERWLAGAVEGGGRRLAVVDWAVSSATLESVFVRIAREAGAVVEAGGAA</sequence>
<keyword evidence="4 11" id="KW-0812">Transmembrane</keyword>
<gene>
    <name evidence="13" type="ORF">GPECTOR_4g666</name>
</gene>
<feature type="transmembrane region" description="Helical" evidence="11">
    <location>
        <begin position="1006"/>
        <end position="1034"/>
    </location>
</feature>
<evidence type="ECO:0000259" key="12">
    <source>
        <dbReference type="PROSITE" id="PS50893"/>
    </source>
</evidence>
<dbReference type="InterPro" id="IPR003593">
    <property type="entry name" value="AAA+_ATPase"/>
</dbReference>
<protein>
    <recommendedName>
        <fullName evidence="12">ABC transporter domain-containing protein</fullName>
    </recommendedName>
</protein>
<feature type="transmembrane region" description="Helical" evidence="11">
    <location>
        <begin position="1150"/>
        <end position="1170"/>
    </location>
</feature>
<feature type="region of interest" description="Disordered" evidence="10">
    <location>
        <begin position="798"/>
        <end position="818"/>
    </location>
</feature>
<dbReference type="InterPro" id="IPR003959">
    <property type="entry name" value="ATPase_AAA_core"/>
</dbReference>
<dbReference type="InterPro" id="IPR027417">
    <property type="entry name" value="P-loop_NTPase"/>
</dbReference>
<dbReference type="CDD" id="cd03263">
    <property type="entry name" value="ABC_subfamily_A"/>
    <property type="match status" value="1"/>
</dbReference>
<feature type="compositionally biased region" description="Gly residues" evidence="10">
    <location>
        <begin position="163"/>
        <end position="172"/>
    </location>
</feature>
<dbReference type="GO" id="GO:0016020">
    <property type="term" value="C:membrane"/>
    <property type="evidence" value="ECO:0007669"/>
    <property type="project" value="UniProtKB-SubCell"/>
</dbReference>
<feature type="domain" description="ABC transporter" evidence="12">
    <location>
        <begin position="1316"/>
        <end position="1549"/>
    </location>
</feature>
<accession>A0A150GXQ0</accession>
<evidence type="ECO:0000256" key="2">
    <source>
        <dbReference type="ARBA" id="ARBA00008526"/>
    </source>
</evidence>
<feature type="compositionally biased region" description="Basic and acidic residues" evidence="10">
    <location>
        <begin position="1261"/>
        <end position="1274"/>
    </location>
</feature>
<evidence type="ECO:0000313" key="14">
    <source>
        <dbReference type="Proteomes" id="UP000075714"/>
    </source>
</evidence>
<reference evidence="14" key="1">
    <citation type="journal article" date="2016" name="Nat. Commun.">
        <title>The Gonium pectorale genome demonstrates co-option of cell cycle regulation during the evolution of multicellularity.</title>
        <authorList>
            <person name="Hanschen E.R."/>
            <person name="Marriage T.N."/>
            <person name="Ferris P.J."/>
            <person name="Hamaji T."/>
            <person name="Toyoda A."/>
            <person name="Fujiyama A."/>
            <person name="Neme R."/>
            <person name="Noguchi H."/>
            <person name="Minakuchi Y."/>
            <person name="Suzuki M."/>
            <person name="Kawai-Toyooka H."/>
            <person name="Smith D.R."/>
            <person name="Sparks H."/>
            <person name="Anderson J."/>
            <person name="Bakaric R."/>
            <person name="Luria V."/>
            <person name="Karger A."/>
            <person name="Kirschner M.W."/>
            <person name="Durand P.M."/>
            <person name="Michod R.E."/>
            <person name="Nozaki H."/>
            <person name="Olson B.J."/>
        </authorList>
    </citation>
    <scope>NUCLEOTIDE SEQUENCE [LARGE SCALE GENOMIC DNA]</scope>
    <source>
        <strain evidence="14">NIES-2863</strain>
    </source>
</reference>
<dbReference type="Pfam" id="PF00005">
    <property type="entry name" value="ABC_tran"/>
    <property type="match status" value="1"/>
</dbReference>
<dbReference type="GO" id="GO:0140359">
    <property type="term" value="F:ABC-type transporter activity"/>
    <property type="evidence" value="ECO:0007669"/>
    <property type="project" value="InterPro"/>
</dbReference>
<feature type="compositionally biased region" description="Acidic residues" evidence="10">
    <location>
        <begin position="1301"/>
        <end position="1311"/>
    </location>
</feature>
<keyword evidence="6" id="KW-0547">Nucleotide-binding</keyword>
<dbReference type="Proteomes" id="UP000075714">
    <property type="component" value="Unassembled WGS sequence"/>
</dbReference>
<feature type="transmembrane region" description="Helical" evidence="11">
    <location>
        <begin position="1046"/>
        <end position="1067"/>
    </location>
</feature>
<dbReference type="Gene3D" id="3.40.50.300">
    <property type="entry name" value="P-loop containing nucleotide triphosphate hydrolases"/>
    <property type="match status" value="2"/>
</dbReference>
<dbReference type="Pfam" id="PF13304">
    <property type="entry name" value="AAA_21"/>
    <property type="match status" value="1"/>
</dbReference>
<feature type="region of interest" description="Disordered" evidence="10">
    <location>
        <begin position="1239"/>
        <end position="1316"/>
    </location>
</feature>
<keyword evidence="3" id="KW-0813">Transport</keyword>
<dbReference type="EMBL" id="LSYV01000005">
    <property type="protein sequence ID" value="KXZ54601.1"/>
    <property type="molecule type" value="Genomic_DNA"/>
</dbReference>
<feature type="region of interest" description="Disordered" evidence="10">
    <location>
        <begin position="253"/>
        <end position="306"/>
    </location>
</feature>
<dbReference type="InterPro" id="IPR003439">
    <property type="entry name" value="ABC_transporter-like_ATP-bd"/>
</dbReference>
<comment type="caution">
    <text evidence="13">The sequence shown here is derived from an EMBL/GenBank/DDBJ whole genome shotgun (WGS) entry which is preliminary data.</text>
</comment>
<feature type="compositionally biased region" description="Low complexity" evidence="10">
    <location>
        <begin position="1278"/>
        <end position="1297"/>
    </location>
</feature>
<dbReference type="SMART" id="SM00382">
    <property type="entry name" value="AAA"/>
    <property type="match status" value="1"/>
</dbReference>
<feature type="transmembrane region" description="Helical" evidence="11">
    <location>
        <begin position="1074"/>
        <end position="1095"/>
    </location>
</feature>
<dbReference type="OrthoDB" id="547843at2759"/>
<evidence type="ECO:0000256" key="9">
    <source>
        <dbReference type="ARBA" id="ARBA00023136"/>
    </source>
</evidence>
<evidence type="ECO:0000256" key="3">
    <source>
        <dbReference type="ARBA" id="ARBA00022448"/>
    </source>
</evidence>
<evidence type="ECO:0000256" key="7">
    <source>
        <dbReference type="ARBA" id="ARBA00022840"/>
    </source>
</evidence>
<keyword evidence="9 11" id="KW-0472">Membrane</keyword>
<dbReference type="GO" id="GO:0016887">
    <property type="term" value="F:ATP hydrolysis activity"/>
    <property type="evidence" value="ECO:0007669"/>
    <property type="project" value="InterPro"/>
</dbReference>
<keyword evidence="7" id="KW-0067">ATP-binding</keyword>
<dbReference type="Pfam" id="PF12698">
    <property type="entry name" value="ABC2_membrane_3"/>
    <property type="match status" value="1"/>
</dbReference>
<evidence type="ECO:0000256" key="10">
    <source>
        <dbReference type="SAM" id="MobiDB-lite"/>
    </source>
</evidence>
<dbReference type="GO" id="GO:0005319">
    <property type="term" value="F:lipid transporter activity"/>
    <property type="evidence" value="ECO:0007669"/>
    <property type="project" value="TreeGrafter"/>
</dbReference>
<evidence type="ECO:0000256" key="4">
    <source>
        <dbReference type="ARBA" id="ARBA00022692"/>
    </source>
</evidence>
<evidence type="ECO:0000256" key="11">
    <source>
        <dbReference type="SAM" id="Phobius"/>
    </source>
</evidence>
<dbReference type="InterPro" id="IPR013525">
    <property type="entry name" value="ABC2_TM"/>
</dbReference>
<comment type="subcellular location">
    <subcellularLocation>
        <location evidence="1">Membrane</location>
        <topology evidence="1">Multi-pass membrane protein</topology>
    </subcellularLocation>
</comment>
<feature type="transmembrane region" description="Helical" evidence="11">
    <location>
        <begin position="1101"/>
        <end position="1120"/>
    </location>
</feature>
<feature type="region of interest" description="Disordered" evidence="10">
    <location>
        <begin position="470"/>
        <end position="494"/>
    </location>
</feature>
<keyword evidence="8 11" id="KW-1133">Transmembrane helix</keyword>
<feature type="transmembrane region" description="Helical" evidence="11">
    <location>
        <begin position="963"/>
        <end position="985"/>
    </location>
</feature>